<comment type="caution">
    <text evidence="4">The sequence shown here is derived from an EMBL/GenBank/DDBJ whole genome shotgun (WGS) entry which is preliminary data.</text>
</comment>
<dbReference type="PANTHER" id="PTHR33121">
    <property type="entry name" value="CYCLIC DI-GMP PHOSPHODIESTERASE PDEF"/>
    <property type="match status" value="1"/>
</dbReference>
<dbReference type="SUPFAM" id="SSF141868">
    <property type="entry name" value="EAL domain-like"/>
    <property type="match status" value="1"/>
</dbReference>
<dbReference type="SMART" id="SM00267">
    <property type="entry name" value="GGDEF"/>
    <property type="match status" value="1"/>
</dbReference>
<dbReference type="Pfam" id="PF00990">
    <property type="entry name" value="GGDEF"/>
    <property type="match status" value="1"/>
</dbReference>
<dbReference type="InterPro" id="IPR043128">
    <property type="entry name" value="Rev_trsase/Diguanyl_cyclase"/>
</dbReference>
<dbReference type="InterPro" id="IPR029787">
    <property type="entry name" value="Nucleotide_cyclase"/>
</dbReference>
<organism evidence="4 5">
    <name type="scientific">Chitinimonas viridis</name>
    <dbReference type="NCBI Taxonomy" id="664880"/>
    <lineage>
        <taxon>Bacteria</taxon>
        <taxon>Pseudomonadati</taxon>
        <taxon>Pseudomonadota</taxon>
        <taxon>Betaproteobacteria</taxon>
        <taxon>Neisseriales</taxon>
        <taxon>Chitinibacteraceae</taxon>
        <taxon>Chitinimonas</taxon>
    </lineage>
</organism>
<dbReference type="Proteomes" id="UP001180081">
    <property type="component" value="Unassembled WGS sequence"/>
</dbReference>
<dbReference type="EMBL" id="JAUFPU010000010">
    <property type="protein sequence ID" value="MDN3577684.1"/>
    <property type="molecule type" value="Genomic_DNA"/>
</dbReference>
<dbReference type="Gene3D" id="3.20.20.450">
    <property type="entry name" value="EAL domain"/>
    <property type="match status" value="1"/>
</dbReference>
<dbReference type="SUPFAM" id="SSF55073">
    <property type="entry name" value="Nucleotide cyclase"/>
    <property type="match status" value="1"/>
</dbReference>
<protein>
    <submittedName>
        <fullName evidence="4">EAL domain-containing protein</fullName>
    </submittedName>
</protein>
<evidence type="ECO:0000313" key="4">
    <source>
        <dbReference type="EMBL" id="MDN3577684.1"/>
    </source>
</evidence>
<reference evidence="4" key="2">
    <citation type="submission" date="2023-06" db="EMBL/GenBank/DDBJ databases">
        <authorList>
            <person name="Lucena T."/>
            <person name="Sun Q."/>
        </authorList>
    </citation>
    <scope>NUCLEOTIDE SEQUENCE</scope>
    <source>
        <strain evidence="4">CECT 7703</strain>
    </source>
</reference>
<gene>
    <name evidence="4" type="ORF">QWZ03_12965</name>
</gene>
<dbReference type="PANTHER" id="PTHR33121:SF70">
    <property type="entry name" value="SIGNALING PROTEIN YKOW"/>
    <property type="match status" value="1"/>
</dbReference>
<feature type="domain" description="EAL" evidence="2">
    <location>
        <begin position="599"/>
        <end position="852"/>
    </location>
</feature>
<dbReference type="InterPro" id="IPR001633">
    <property type="entry name" value="EAL_dom"/>
</dbReference>
<sequence length="854" mass="94283">MMLLIALLIGGLAWLLWRTAVRQNEVAVAAEQALVMALLDASKRQLPASLSDYALWDDMYGKVGMPAQPDLAWFDASTTETIHTKLKIDLMILAEGDRRVLRLMLRGELREGAEFELDRLPAWRALLSDARAAAAGKEVSRDLRWGDHAYWVTALRVQPQDVTKYAKLRADRVLVFARKLDVARVADVLSQQRLDGLTVSSERMAGAASVALTQVDGVQGRYVVWWPKQSGSAFVHALLVPAGLLVMLILLLGWGLLRDARLRQRALSVAMASQAQMRAANVALVALTYAQHHGSDATDADYWQRFAIILGKAVRAQRVSLLRHDAQVDTALADIDVASQSTWPAQAVPQRTNNPRLLAQEYLMLEDAPQARARAAVIRDGRLVGEVQVEREAGTQWLQDEGNFLVAAAALVALSLETSSRRDVEQHLHKQVYFDPLTGLSSALRLSEELLLRRQDWSGMVVVAVLRLDELEDINLLYGREAGDTVLLTTAARLSAGLQADELAARSGGKRFDLLLYAGQAAAGHARLSSLVVQLTEPIMVGTQQFRPQCRVGAVLCEAEELGAARLQEACLALDQAQHGGRDRLVWYDQTLRALAERRLALLQALRRALVQGGLSLAYQPFVDAASRQPVGAEVLLRWRDSEFGVVSPAEFVPLAEEGGLILELGDWVMETAMAQLQQWQSQLPVPLRLAINLSPRQLEDERLAIRLFAAMARHQVSCSAVEFEVTEGLALETSTAITANLQAFQAADIDIAIDDFGTGYATFSFLRRYKVQKIKLDKLFIDGLHDHSTRLLVRSMITMASGLGARVTAEGVEQDAQWRMLQDMGCDYIQGYFFARPMPAADFAAWVVDQQGQ</sequence>
<dbReference type="Pfam" id="PF05228">
    <property type="entry name" value="CHASE4"/>
    <property type="match status" value="1"/>
</dbReference>
<feature type="domain" description="GGDEF" evidence="3">
    <location>
        <begin position="459"/>
        <end position="590"/>
    </location>
</feature>
<evidence type="ECO:0000259" key="2">
    <source>
        <dbReference type="PROSITE" id="PS50883"/>
    </source>
</evidence>
<dbReference type="Pfam" id="PF00563">
    <property type="entry name" value="EAL"/>
    <property type="match status" value="1"/>
</dbReference>
<dbReference type="InterPro" id="IPR050706">
    <property type="entry name" value="Cyclic-di-GMP_PDE-like"/>
</dbReference>
<keyword evidence="1" id="KW-0812">Transmembrane</keyword>
<dbReference type="SMART" id="SM00052">
    <property type="entry name" value="EAL"/>
    <property type="match status" value="1"/>
</dbReference>
<dbReference type="InterPro" id="IPR000160">
    <property type="entry name" value="GGDEF_dom"/>
</dbReference>
<name>A0ABT8B6N5_9NEIS</name>
<dbReference type="PROSITE" id="PS50887">
    <property type="entry name" value="GGDEF"/>
    <property type="match status" value="1"/>
</dbReference>
<dbReference type="RefSeq" id="WP_290333103.1">
    <property type="nucleotide sequence ID" value="NZ_JAUFPU010000010.1"/>
</dbReference>
<keyword evidence="1" id="KW-1133">Transmembrane helix</keyword>
<evidence type="ECO:0000259" key="3">
    <source>
        <dbReference type="PROSITE" id="PS50887"/>
    </source>
</evidence>
<proteinExistence type="predicted"/>
<accession>A0ABT8B6N5</accession>
<dbReference type="Gene3D" id="3.30.70.270">
    <property type="match status" value="1"/>
</dbReference>
<dbReference type="CDD" id="cd01948">
    <property type="entry name" value="EAL"/>
    <property type="match status" value="1"/>
</dbReference>
<keyword evidence="5" id="KW-1185">Reference proteome</keyword>
<reference evidence="4" key="1">
    <citation type="journal article" date="2014" name="Int. J. Syst. Evol. Microbiol.">
        <title>Complete genome of a new Firmicutes species belonging to the dominant human colonic microbiota ('Ruminococcus bicirculans') reveals two chromosomes and a selective capacity to utilize plant glucans.</title>
        <authorList>
            <consortium name="NISC Comparative Sequencing Program"/>
            <person name="Wegmann U."/>
            <person name="Louis P."/>
            <person name="Goesmann A."/>
            <person name="Henrissat B."/>
            <person name="Duncan S.H."/>
            <person name="Flint H.J."/>
        </authorList>
    </citation>
    <scope>NUCLEOTIDE SEQUENCE</scope>
    <source>
        <strain evidence="4">CECT 7703</strain>
    </source>
</reference>
<feature type="transmembrane region" description="Helical" evidence="1">
    <location>
        <begin position="233"/>
        <end position="257"/>
    </location>
</feature>
<evidence type="ECO:0000256" key="1">
    <source>
        <dbReference type="SAM" id="Phobius"/>
    </source>
</evidence>
<evidence type="ECO:0000313" key="5">
    <source>
        <dbReference type="Proteomes" id="UP001180081"/>
    </source>
</evidence>
<dbReference type="PROSITE" id="PS50883">
    <property type="entry name" value="EAL"/>
    <property type="match status" value="1"/>
</dbReference>
<dbReference type="InterPro" id="IPR007892">
    <property type="entry name" value="CHASE4"/>
</dbReference>
<keyword evidence="1" id="KW-0472">Membrane</keyword>
<dbReference type="InterPro" id="IPR035919">
    <property type="entry name" value="EAL_sf"/>
</dbReference>